<reference evidence="3" key="2">
    <citation type="journal article" date="2024" name="Plant">
        <title>Genomic evolution and insights into agronomic trait innovations of Sesamum species.</title>
        <authorList>
            <person name="Miao H."/>
            <person name="Wang L."/>
            <person name="Qu L."/>
            <person name="Liu H."/>
            <person name="Sun Y."/>
            <person name="Le M."/>
            <person name="Wang Q."/>
            <person name="Wei S."/>
            <person name="Zheng Y."/>
            <person name="Lin W."/>
            <person name="Duan Y."/>
            <person name="Cao H."/>
            <person name="Xiong S."/>
            <person name="Wang X."/>
            <person name="Wei L."/>
            <person name="Li C."/>
            <person name="Ma Q."/>
            <person name="Ju M."/>
            <person name="Zhao R."/>
            <person name="Li G."/>
            <person name="Mu C."/>
            <person name="Tian Q."/>
            <person name="Mei H."/>
            <person name="Zhang T."/>
            <person name="Gao T."/>
            <person name="Zhang H."/>
        </authorList>
    </citation>
    <scope>NUCLEOTIDE SEQUENCE</scope>
    <source>
        <strain evidence="3">G02</strain>
    </source>
</reference>
<protein>
    <submittedName>
        <fullName evidence="3">AUGMIN subunit</fullName>
    </submittedName>
</protein>
<dbReference type="AlphaFoldDB" id="A0AAW2VSP0"/>
<dbReference type="EMBL" id="JACGWJ010000003">
    <property type="protein sequence ID" value="KAL0431795.1"/>
    <property type="molecule type" value="Genomic_DNA"/>
</dbReference>
<feature type="coiled-coil region" evidence="1">
    <location>
        <begin position="106"/>
        <end position="154"/>
    </location>
</feature>
<dbReference type="GO" id="GO:0051225">
    <property type="term" value="P:spindle assembly"/>
    <property type="evidence" value="ECO:0007669"/>
    <property type="project" value="InterPro"/>
</dbReference>
<sequence length="880" mass="98250">MQSSSGTVAQPEAILEWLQKEMGYRPLGQYASSAKASAPTAESLRKICRGNMIPIWNFLIKRVKSEKTVENIRRNILVHGADDVDKGRRKEKLGVGKEASGPSSSREIALQERELAEKEVDRLRQIVRRQRKELKAKMIEVSREEAERKRMLDERSNYSKIFAEYHKRLRYYVNQARDAQRSSADSSIEMVTSFHTNNGKELYSTVKGSKTAEDVILIETARERSIRKVCESLAMQMSEKIRSSFPAYEGSGIHVNSQLEAAKLGIDNDGDLPTDIKDVMADCLKSPPQLLQAITSYTQKLKTLINREIERIDVRADAEALRFWMSDGTLLSLTVGSIIKLFFSVVFSLAAAVLQKIKIKICGIMYKYENDTITEASTDISSPLQYHLYGNGKLGADAPSRGLKINFWRDSLTDPMSYTFLEPALLYKAHVQQFLATEDALNKAAEARNMSQLLLKRLHGSGDAVSSNSLVVAATSQNMSSLRQLEKEKKAAKRASVILDGISHDVQGTSRSYQLEVWAKEREAAGLRASLNTLMSEVHRLDKLCAERKEAENSLRKKWKKIEEFDARRSELEAIYKSLLKANMDAASFWSQQPLAAREYASSTIIPACSVVVDLSNDAQDLIDQEVSTFYRTPDNSLYMLPSTPQTQGSGSLSVAKLIRKITWRFYELHVLSNNSNQALLESMGANGSTGPEAVATAERNAAMLTARAGARDPSAVPSICRISAALQYPAGLDGLDAGLASVLESMEFCLKLRVSEACVLEDLAKAINLVHIRRDLVESGHALLNHAHRAQQEYDRTTNYCLNVAAEQQKTVTEKWLPELSNAVLNAQKCLEDCKYVGGLLEEWWEQPASTVVDWVAVDGENVAAWQNHVKQLLAFYDK</sequence>
<dbReference type="InterPro" id="IPR044706">
    <property type="entry name" value="AUG5_plant"/>
</dbReference>
<evidence type="ECO:0000256" key="1">
    <source>
        <dbReference type="SAM" id="Coils"/>
    </source>
</evidence>
<dbReference type="PANTHER" id="PTHR34968">
    <property type="entry name" value="AUGMIN SUBUNIT 5"/>
    <property type="match status" value="1"/>
</dbReference>
<keyword evidence="1" id="KW-0175">Coiled coil</keyword>
<evidence type="ECO:0000256" key="2">
    <source>
        <dbReference type="SAM" id="MobiDB-lite"/>
    </source>
</evidence>
<dbReference type="GO" id="GO:0005876">
    <property type="term" value="C:spindle microtubule"/>
    <property type="evidence" value="ECO:0007669"/>
    <property type="project" value="InterPro"/>
</dbReference>
<dbReference type="GO" id="GO:0070652">
    <property type="term" value="C:HAUS complex"/>
    <property type="evidence" value="ECO:0007669"/>
    <property type="project" value="InterPro"/>
</dbReference>
<feature type="region of interest" description="Disordered" evidence="2">
    <location>
        <begin position="87"/>
        <end position="106"/>
    </location>
</feature>
<organism evidence="3">
    <name type="scientific">Sesamum radiatum</name>
    <name type="common">Black benniseed</name>
    <dbReference type="NCBI Taxonomy" id="300843"/>
    <lineage>
        <taxon>Eukaryota</taxon>
        <taxon>Viridiplantae</taxon>
        <taxon>Streptophyta</taxon>
        <taxon>Embryophyta</taxon>
        <taxon>Tracheophyta</taxon>
        <taxon>Spermatophyta</taxon>
        <taxon>Magnoliopsida</taxon>
        <taxon>eudicotyledons</taxon>
        <taxon>Gunneridae</taxon>
        <taxon>Pentapetalae</taxon>
        <taxon>asterids</taxon>
        <taxon>lamiids</taxon>
        <taxon>Lamiales</taxon>
        <taxon>Pedaliaceae</taxon>
        <taxon>Sesamum</taxon>
    </lineage>
</organism>
<dbReference type="PANTHER" id="PTHR34968:SF1">
    <property type="entry name" value="AUGMIN SUBUNIT 5"/>
    <property type="match status" value="1"/>
</dbReference>
<comment type="caution">
    <text evidence="3">The sequence shown here is derived from an EMBL/GenBank/DDBJ whole genome shotgun (WGS) entry which is preliminary data.</text>
</comment>
<gene>
    <name evidence="3" type="ORF">Sradi_0805500</name>
</gene>
<accession>A0AAW2VSP0</accession>
<evidence type="ECO:0000313" key="3">
    <source>
        <dbReference type="EMBL" id="KAL0431795.1"/>
    </source>
</evidence>
<dbReference type="InterPro" id="IPR029131">
    <property type="entry name" value="HAUS5"/>
</dbReference>
<proteinExistence type="predicted"/>
<dbReference type="Pfam" id="PF14817">
    <property type="entry name" value="HAUS5"/>
    <property type="match status" value="2"/>
</dbReference>
<name>A0AAW2VSP0_SESRA</name>
<reference evidence="3" key="1">
    <citation type="submission" date="2020-06" db="EMBL/GenBank/DDBJ databases">
        <authorList>
            <person name="Li T."/>
            <person name="Hu X."/>
            <person name="Zhang T."/>
            <person name="Song X."/>
            <person name="Zhang H."/>
            <person name="Dai N."/>
            <person name="Sheng W."/>
            <person name="Hou X."/>
            <person name="Wei L."/>
        </authorList>
    </citation>
    <scope>NUCLEOTIDE SEQUENCE</scope>
    <source>
        <strain evidence="3">G02</strain>
        <tissue evidence="3">Leaf</tissue>
    </source>
</reference>